<feature type="transmembrane region" description="Helical" evidence="1">
    <location>
        <begin position="12"/>
        <end position="33"/>
    </location>
</feature>
<reference evidence="3" key="1">
    <citation type="submission" date="2020-10" db="EMBL/GenBank/DDBJ databases">
        <authorList>
            <person name="Gilroy R."/>
        </authorList>
    </citation>
    <scope>NUCLEOTIDE SEQUENCE</scope>
    <source>
        <strain evidence="3">ChiW13-3771</strain>
    </source>
</reference>
<accession>A0A9D1EEX9</accession>
<dbReference type="AlphaFoldDB" id="A0A9D1EEX9"/>
<comment type="caution">
    <text evidence="3">The sequence shown here is derived from an EMBL/GenBank/DDBJ whole genome shotgun (WGS) entry which is preliminary data.</text>
</comment>
<evidence type="ECO:0000259" key="2">
    <source>
        <dbReference type="Pfam" id="PF07853"/>
    </source>
</evidence>
<feature type="transmembrane region" description="Helical" evidence="1">
    <location>
        <begin position="57"/>
        <end position="78"/>
    </location>
</feature>
<dbReference type="Pfam" id="PF07853">
    <property type="entry name" value="DUF1648"/>
    <property type="match status" value="1"/>
</dbReference>
<dbReference type="InterPro" id="IPR012867">
    <property type="entry name" value="DUF1648"/>
</dbReference>
<dbReference type="EMBL" id="DVHN01000113">
    <property type="protein sequence ID" value="HIR89049.1"/>
    <property type="molecule type" value="Genomic_DNA"/>
</dbReference>
<name>A0A9D1EEX9_9FIRM</name>
<feature type="transmembrane region" description="Helical" evidence="1">
    <location>
        <begin position="120"/>
        <end position="139"/>
    </location>
</feature>
<feature type="transmembrane region" description="Helical" evidence="1">
    <location>
        <begin position="191"/>
        <end position="210"/>
    </location>
</feature>
<dbReference type="GO" id="GO:0009636">
    <property type="term" value="P:response to toxic substance"/>
    <property type="evidence" value="ECO:0007669"/>
    <property type="project" value="TreeGrafter"/>
</dbReference>
<dbReference type="Proteomes" id="UP000824201">
    <property type="component" value="Unassembled WGS sequence"/>
</dbReference>
<evidence type="ECO:0000256" key="1">
    <source>
        <dbReference type="SAM" id="Phobius"/>
    </source>
</evidence>
<feature type="transmembrane region" description="Helical" evidence="1">
    <location>
        <begin position="168"/>
        <end position="185"/>
    </location>
</feature>
<feature type="transmembrane region" description="Helical" evidence="1">
    <location>
        <begin position="90"/>
        <end position="114"/>
    </location>
</feature>
<dbReference type="PIRSF" id="PIRSF038959">
    <property type="entry name" value="SdpI"/>
    <property type="match status" value="1"/>
</dbReference>
<keyword evidence="1" id="KW-1133">Transmembrane helix</keyword>
<evidence type="ECO:0000313" key="4">
    <source>
        <dbReference type="Proteomes" id="UP000824201"/>
    </source>
</evidence>
<feature type="domain" description="DUF1648" evidence="2">
    <location>
        <begin position="20"/>
        <end position="67"/>
    </location>
</feature>
<keyword evidence="1" id="KW-0812">Transmembrane</keyword>
<sequence length="214" mass="24408">MKNQKNWYKFKTTIILTSFITIIPMFIGIALWGKLPDTIATHFGADNVANGWSSKPFTVFGLPAILLLVQWVCTFVILNDPKKKNISDKIFGLILWIIPVISLIVCAQIYAIALGYQVDIGLFTNLIIGILFVAIGNYLPKCKQNYTVGIRLPWTLSSEENWNRTHRFASWIWIFGGVVFIFNAFLQLEWILAIVIILVILPTAYSFFLYRKGI</sequence>
<proteinExistence type="predicted"/>
<protein>
    <submittedName>
        <fullName evidence="3">SdpI family protein</fullName>
    </submittedName>
</protein>
<keyword evidence="1" id="KW-0472">Membrane</keyword>
<dbReference type="PANTHER" id="PTHR37810:SF5">
    <property type="entry name" value="IMMUNITY PROTEIN SDPI"/>
    <property type="match status" value="1"/>
</dbReference>
<dbReference type="Pfam" id="PF13630">
    <property type="entry name" value="SdpI"/>
    <property type="match status" value="1"/>
</dbReference>
<organism evidence="3 4">
    <name type="scientific">Candidatus Fimimorpha faecalis</name>
    <dbReference type="NCBI Taxonomy" id="2840824"/>
    <lineage>
        <taxon>Bacteria</taxon>
        <taxon>Bacillati</taxon>
        <taxon>Bacillota</taxon>
        <taxon>Clostridia</taxon>
        <taxon>Eubacteriales</taxon>
        <taxon>Candidatus Fimimorpha</taxon>
    </lineage>
</organism>
<dbReference type="InterPro" id="IPR026272">
    <property type="entry name" value="SdpI"/>
</dbReference>
<dbReference type="InterPro" id="IPR025962">
    <property type="entry name" value="SdpI/YhfL"/>
</dbReference>
<dbReference type="PANTHER" id="PTHR37810">
    <property type="entry name" value="IMMUNITY PROTEIN SDPI"/>
    <property type="match status" value="1"/>
</dbReference>
<gene>
    <name evidence="3" type="ORF">IAC96_08880</name>
</gene>
<evidence type="ECO:0000313" key="3">
    <source>
        <dbReference type="EMBL" id="HIR89049.1"/>
    </source>
</evidence>
<reference evidence="3" key="2">
    <citation type="journal article" date="2021" name="PeerJ">
        <title>Extensive microbial diversity within the chicken gut microbiome revealed by metagenomics and culture.</title>
        <authorList>
            <person name="Gilroy R."/>
            <person name="Ravi A."/>
            <person name="Getino M."/>
            <person name="Pursley I."/>
            <person name="Horton D.L."/>
            <person name="Alikhan N.F."/>
            <person name="Baker D."/>
            <person name="Gharbi K."/>
            <person name="Hall N."/>
            <person name="Watson M."/>
            <person name="Adriaenssens E.M."/>
            <person name="Foster-Nyarko E."/>
            <person name="Jarju S."/>
            <person name="Secka A."/>
            <person name="Antonio M."/>
            <person name="Oren A."/>
            <person name="Chaudhuri R.R."/>
            <person name="La Ragione R."/>
            <person name="Hildebrand F."/>
            <person name="Pallen M.J."/>
        </authorList>
    </citation>
    <scope>NUCLEOTIDE SEQUENCE</scope>
    <source>
        <strain evidence="3">ChiW13-3771</strain>
    </source>
</reference>